<dbReference type="Proteomes" id="UP001160148">
    <property type="component" value="Unassembled WGS sequence"/>
</dbReference>
<keyword evidence="1" id="KW-1133">Transmembrane helix</keyword>
<keyword evidence="1" id="KW-0812">Transmembrane</keyword>
<keyword evidence="3" id="KW-1185">Reference proteome</keyword>
<gene>
    <name evidence="2" type="ORF">MEUPH1_LOCUS21540</name>
</gene>
<evidence type="ECO:0000313" key="2">
    <source>
        <dbReference type="EMBL" id="CAI6367019.1"/>
    </source>
</evidence>
<reference evidence="2 3" key="1">
    <citation type="submission" date="2023-01" db="EMBL/GenBank/DDBJ databases">
        <authorList>
            <person name="Whitehead M."/>
        </authorList>
    </citation>
    <scope>NUCLEOTIDE SEQUENCE [LARGE SCALE GENOMIC DNA]</scope>
</reference>
<sequence>MNPSTSSGLVAARSLAGAKVLKNFNAQNQSTMLTTLIQYSSTSFAFAVSLITGIVVVITTVTNGVDLGGLENPSGQESSCCHRVY</sequence>
<comment type="caution">
    <text evidence="2">The sequence shown here is derived from an EMBL/GenBank/DDBJ whole genome shotgun (WGS) entry which is preliminary data.</text>
</comment>
<feature type="transmembrane region" description="Helical" evidence="1">
    <location>
        <begin position="42"/>
        <end position="61"/>
    </location>
</feature>
<proteinExistence type="predicted"/>
<name>A0AAV0XET1_9HEMI</name>
<organism evidence="2 3">
    <name type="scientific">Macrosiphum euphorbiae</name>
    <name type="common">potato aphid</name>
    <dbReference type="NCBI Taxonomy" id="13131"/>
    <lineage>
        <taxon>Eukaryota</taxon>
        <taxon>Metazoa</taxon>
        <taxon>Ecdysozoa</taxon>
        <taxon>Arthropoda</taxon>
        <taxon>Hexapoda</taxon>
        <taxon>Insecta</taxon>
        <taxon>Pterygota</taxon>
        <taxon>Neoptera</taxon>
        <taxon>Paraneoptera</taxon>
        <taxon>Hemiptera</taxon>
        <taxon>Sternorrhyncha</taxon>
        <taxon>Aphidomorpha</taxon>
        <taxon>Aphidoidea</taxon>
        <taxon>Aphididae</taxon>
        <taxon>Macrosiphini</taxon>
        <taxon>Macrosiphum</taxon>
    </lineage>
</organism>
<keyword evidence="1" id="KW-0472">Membrane</keyword>
<protein>
    <submittedName>
        <fullName evidence="2">Uncharacterized protein</fullName>
    </submittedName>
</protein>
<evidence type="ECO:0000313" key="3">
    <source>
        <dbReference type="Proteomes" id="UP001160148"/>
    </source>
</evidence>
<evidence type="ECO:0000256" key="1">
    <source>
        <dbReference type="SAM" id="Phobius"/>
    </source>
</evidence>
<accession>A0AAV0XET1</accession>
<dbReference type="AlphaFoldDB" id="A0AAV0XET1"/>
<dbReference type="EMBL" id="CARXXK010000004">
    <property type="protein sequence ID" value="CAI6367019.1"/>
    <property type="molecule type" value="Genomic_DNA"/>
</dbReference>